<dbReference type="RefSeq" id="WP_307203312.1">
    <property type="nucleotide sequence ID" value="NZ_JAUSSU010000003.1"/>
</dbReference>
<evidence type="ECO:0000313" key="1">
    <source>
        <dbReference type="EMBL" id="MDQ0112450.1"/>
    </source>
</evidence>
<evidence type="ECO:0008006" key="3">
    <source>
        <dbReference type="Google" id="ProtNLM"/>
    </source>
</evidence>
<organism evidence="1 2">
    <name type="scientific">Paenibacillus harenae</name>
    <dbReference type="NCBI Taxonomy" id="306543"/>
    <lineage>
        <taxon>Bacteria</taxon>
        <taxon>Bacillati</taxon>
        <taxon>Bacillota</taxon>
        <taxon>Bacilli</taxon>
        <taxon>Bacillales</taxon>
        <taxon>Paenibacillaceae</taxon>
        <taxon>Paenibacillus</taxon>
    </lineage>
</organism>
<sequence length="162" mass="18887">MLNKRRIIRIDAEGWAEDVEDAQVNVVVIFPNRTTWISNFYTYKCINSMREDYEARGVCLSGAYWCASSPVILVDSISRERIVQVVDELIDDNTFEYVFDYFGPVQERDLERTFFPDNFFDEGSNIEASFVYQKASLVKEMLDQLDSESRLNIMKDVFGLTQ</sequence>
<protein>
    <recommendedName>
        <fullName evidence="3">DUF4375 domain-containing protein</fullName>
    </recommendedName>
</protein>
<keyword evidence="2" id="KW-1185">Reference proteome</keyword>
<dbReference type="Proteomes" id="UP001229346">
    <property type="component" value="Unassembled WGS sequence"/>
</dbReference>
<evidence type="ECO:0000313" key="2">
    <source>
        <dbReference type="Proteomes" id="UP001229346"/>
    </source>
</evidence>
<reference evidence="1 2" key="1">
    <citation type="submission" date="2023-07" db="EMBL/GenBank/DDBJ databases">
        <title>Sorghum-associated microbial communities from plants grown in Nebraska, USA.</title>
        <authorList>
            <person name="Schachtman D."/>
        </authorList>
    </citation>
    <scope>NUCLEOTIDE SEQUENCE [LARGE SCALE GENOMIC DNA]</scope>
    <source>
        <strain evidence="1 2">CC482</strain>
    </source>
</reference>
<accession>A0ABT9U193</accession>
<gene>
    <name evidence="1" type="ORF">J2T15_001885</name>
</gene>
<proteinExistence type="predicted"/>
<dbReference type="EMBL" id="JAUSSU010000003">
    <property type="protein sequence ID" value="MDQ0112450.1"/>
    <property type="molecule type" value="Genomic_DNA"/>
</dbReference>
<name>A0ABT9U193_PAEHA</name>
<comment type="caution">
    <text evidence="1">The sequence shown here is derived from an EMBL/GenBank/DDBJ whole genome shotgun (WGS) entry which is preliminary data.</text>
</comment>